<feature type="region of interest" description="Disordered" evidence="1">
    <location>
        <begin position="1"/>
        <end position="31"/>
    </location>
</feature>
<feature type="compositionally biased region" description="Basic and acidic residues" evidence="1">
    <location>
        <begin position="14"/>
        <end position="25"/>
    </location>
</feature>
<accession>A0A182FWZ3</accession>
<dbReference type="VEuPathDB" id="VectorBase:AALB014176"/>
<dbReference type="EnsemblMetazoa" id="AALB014176-RA">
    <property type="protein sequence ID" value="AALB014176-PA"/>
    <property type="gene ID" value="AALB014176"/>
</dbReference>
<evidence type="ECO:0000313" key="2">
    <source>
        <dbReference type="EnsemblMetazoa" id="AALB014176-PA"/>
    </source>
</evidence>
<reference evidence="2" key="2">
    <citation type="submission" date="2022-08" db="UniProtKB">
        <authorList>
            <consortium name="EnsemblMetazoa"/>
        </authorList>
    </citation>
    <scope>IDENTIFICATION</scope>
    <source>
        <strain evidence="2">STECLA/ALBI9_A</strain>
    </source>
</reference>
<sequence>MTQFHAMLHKWKKQKEQNERTNERHLKGHAR</sequence>
<protein>
    <submittedName>
        <fullName evidence="2">Uncharacterized protein</fullName>
    </submittedName>
</protein>
<dbReference type="AlphaFoldDB" id="A0A182FWZ3"/>
<reference evidence="2 3" key="1">
    <citation type="journal article" date="2017" name="G3 (Bethesda)">
        <title>The Physical Genome Mapping of Anopheles albimanus Corrected Scaffold Misassemblies and Identified Interarm Rearrangements in Genus Anopheles.</title>
        <authorList>
            <person name="Artemov G.N."/>
            <person name="Peery A.N."/>
            <person name="Jiang X."/>
            <person name="Tu Z."/>
            <person name="Stegniy V.N."/>
            <person name="Sharakhova M.V."/>
            <person name="Sharakhov I.V."/>
        </authorList>
    </citation>
    <scope>NUCLEOTIDE SEQUENCE [LARGE SCALE GENOMIC DNA]</scope>
    <source>
        <strain evidence="2 3">ALBI9_A</strain>
    </source>
</reference>
<organism evidence="2 3">
    <name type="scientific">Anopheles albimanus</name>
    <name type="common">New world malaria mosquito</name>
    <dbReference type="NCBI Taxonomy" id="7167"/>
    <lineage>
        <taxon>Eukaryota</taxon>
        <taxon>Metazoa</taxon>
        <taxon>Ecdysozoa</taxon>
        <taxon>Arthropoda</taxon>
        <taxon>Hexapoda</taxon>
        <taxon>Insecta</taxon>
        <taxon>Pterygota</taxon>
        <taxon>Neoptera</taxon>
        <taxon>Endopterygota</taxon>
        <taxon>Diptera</taxon>
        <taxon>Nematocera</taxon>
        <taxon>Culicoidea</taxon>
        <taxon>Culicidae</taxon>
        <taxon>Anophelinae</taxon>
        <taxon>Anopheles</taxon>
    </lineage>
</organism>
<proteinExistence type="predicted"/>
<evidence type="ECO:0000313" key="3">
    <source>
        <dbReference type="Proteomes" id="UP000069272"/>
    </source>
</evidence>
<name>A0A182FWZ3_ANOAL</name>
<dbReference type="Proteomes" id="UP000069272">
    <property type="component" value="Chromosome 2L"/>
</dbReference>
<keyword evidence="3" id="KW-1185">Reference proteome</keyword>
<evidence type="ECO:0000256" key="1">
    <source>
        <dbReference type="SAM" id="MobiDB-lite"/>
    </source>
</evidence>